<dbReference type="Proteomes" id="UP000324748">
    <property type="component" value="Unassembled WGS sequence"/>
</dbReference>
<evidence type="ECO:0000313" key="5">
    <source>
        <dbReference type="Proteomes" id="UP000325313"/>
    </source>
</evidence>
<evidence type="ECO:0000256" key="1">
    <source>
        <dbReference type="SAM" id="MobiDB-lite"/>
    </source>
</evidence>
<sequence>MRHGQLPPYPHQTHQNPTYHPPTLIQHLNHPIAASIMTPITSPAHSEAPQSQSNKLSATSELLDQTLASASVPHQALAPSEAALAPGTQEDQGPPAPQEVLIPCEGVQAMAPQDQAPAFVPHKALAPSEAALAPGPQECQDLLGELAVNTLNDNEVS</sequence>
<dbReference type="AlphaFoldDB" id="A0A5B0MYF4"/>
<comment type="caution">
    <text evidence="2">The sequence shown here is derived from an EMBL/GenBank/DDBJ whole genome shotgun (WGS) entry which is preliminary data.</text>
</comment>
<feature type="region of interest" description="Disordered" evidence="1">
    <location>
        <begin position="1"/>
        <end position="20"/>
    </location>
</feature>
<dbReference type="EMBL" id="VSWC01000131">
    <property type="protein sequence ID" value="KAA1081323.1"/>
    <property type="molecule type" value="Genomic_DNA"/>
</dbReference>
<accession>A0A5B0MYF4</accession>
<proteinExistence type="predicted"/>
<evidence type="ECO:0000313" key="4">
    <source>
        <dbReference type="Proteomes" id="UP000324748"/>
    </source>
</evidence>
<name>A0A5B0MYF4_PUCGR</name>
<evidence type="ECO:0000313" key="3">
    <source>
        <dbReference type="EMBL" id="KAA1092032.1"/>
    </source>
</evidence>
<evidence type="ECO:0000313" key="2">
    <source>
        <dbReference type="EMBL" id="KAA1081323.1"/>
    </source>
</evidence>
<protein>
    <submittedName>
        <fullName evidence="2">Uncharacterized protein</fullName>
    </submittedName>
</protein>
<reference evidence="4 5" key="1">
    <citation type="submission" date="2019-05" db="EMBL/GenBank/DDBJ databases">
        <title>Emergence of the Ug99 lineage of the wheat stem rust pathogen through somatic hybridization.</title>
        <authorList>
            <person name="Li F."/>
            <person name="Upadhyaya N.M."/>
            <person name="Sperschneider J."/>
            <person name="Matny O."/>
            <person name="Nguyen-Phuc H."/>
            <person name="Mago R."/>
            <person name="Raley C."/>
            <person name="Miller M.E."/>
            <person name="Silverstein K.A.T."/>
            <person name="Henningsen E."/>
            <person name="Hirsch C.D."/>
            <person name="Visser B."/>
            <person name="Pretorius Z.A."/>
            <person name="Steffenson B.J."/>
            <person name="Schwessinger B."/>
            <person name="Dodds P.N."/>
            <person name="Figueroa M."/>
        </authorList>
    </citation>
    <scope>NUCLEOTIDE SEQUENCE [LARGE SCALE GENOMIC DNA]</scope>
    <source>
        <strain evidence="2">21-0</strain>
        <strain evidence="3 5">Ug99</strain>
    </source>
</reference>
<gene>
    <name evidence="2" type="ORF">PGT21_033725</name>
    <name evidence="3" type="ORF">PGTUg99_020719</name>
</gene>
<feature type="compositionally biased region" description="Polar residues" evidence="1">
    <location>
        <begin position="42"/>
        <end position="69"/>
    </location>
</feature>
<organism evidence="2 4">
    <name type="scientific">Puccinia graminis f. sp. tritici</name>
    <dbReference type="NCBI Taxonomy" id="56615"/>
    <lineage>
        <taxon>Eukaryota</taxon>
        <taxon>Fungi</taxon>
        <taxon>Dikarya</taxon>
        <taxon>Basidiomycota</taxon>
        <taxon>Pucciniomycotina</taxon>
        <taxon>Pucciniomycetes</taxon>
        <taxon>Pucciniales</taxon>
        <taxon>Pucciniaceae</taxon>
        <taxon>Puccinia</taxon>
    </lineage>
</organism>
<dbReference type="EMBL" id="VDEP01000379">
    <property type="protein sequence ID" value="KAA1092032.1"/>
    <property type="molecule type" value="Genomic_DNA"/>
</dbReference>
<feature type="region of interest" description="Disordered" evidence="1">
    <location>
        <begin position="42"/>
        <end position="98"/>
    </location>
</feature>
<dbReference type="Proteomes" id="UP000325313">
    <property type="component" value="Unassembled WGS sequence"/>
</dbReference>
<keyword evidence="4" id="KW-1185">Reference proteome</keyword>